<evidence type="ECO:0000313" key="1">
    <source>
        <dbReference type="EMBL" id="VUC26607.1"/>
    </source>
</evidence>
<reference evidence="1 2" key="1">
    <citation type="submission" date="2019-06" db="EMBL/GenBank/DDBJ databases">
        <authorList>
            <person name="Broberg M."/>
        </authorList>
    </citation>
    <scope>NUCLEOTIDE SEQUENCE [LARGE SCALE GENOMIC DNA]</scope>
</reference>
<protein>
    <submittedName>
        <fullName evidence="1">Uncharacterized protein</fullName>
    </submittedName>
</protein>
<gene>
    <name evidence="1" type="ORF">CLO192961_LOCUS192664</name>
</gene>
<dbReference type="Gene3D" id="3.90.176.10">
    <property type="entry name" value="Toxin ADP-ribosyltransferase, Chain A, domain 1"/>
    <property type="match status" value="1"/>
</dbReference>
<name>A0ABY6U765_BIOOC</name>
<keyword evidence="2" id="KW-1185">Reference proteome</keyword>
<dbReference type="EMBL" id="CABFNS010000753">
    <property type="protein sequence ID" value="VUC26607.1"/>
    <property type="molecule type" value="Genomic_DNA"/>
</dbReference>
<dbReference type="Proteomes" id="UP000766486">
    <property type="component" value="Unassembled WGS sequence"/>
</dbReference>
<accession>A0ABY6U765</accession>
<sequence length="476" mass="52913">MWRLRQIDCSFTLWFSDGEPLTAVRSQTGVSYRLIVDQLGFLDLLEVPHLPQPHAIIANDEILMVPDISARHSGCDLDDVVIKLDLQIHENGIFTLTYHALAADIKKGAVISAIKIHHTQSVSGALKPLPNVCADDVTFMNTMIERKYVPYPHVPDSPGKSMDEIEALGRRLFPFTPYSFQLALCVYDWTTASFTRMVFFKIFEYTGIPQSPFPIDQDTIAAQIWASNWDSYNPKNPDYMHSFMMEPADSLDSVKAQLQSVADDLHKLSDVENRLLSAAMQALPRTSTFQHTQLFSGQVDIFQLGVSHFGVEFLECPLNDGPVGKELITTLDDARASYLSAGRTITTKMVWSFADNLEDAIHYSNGILLVANIPEDSFVWEHAAYVTPLSDDPKKTEYTFPPGTPFEVQSVYDATVQEKEIVVILLGPPGRTCTRVNKMLPGVLDGELKKSDTSVKGLPHTPSITGGRRCACQGGI</sequence>
<organism evidence="1 2">
    <name type="scientific">Bionectria ochroleuca</name>
    <name type="common">Gliocladium roseum</name>
    <dbReference type="NCBI Taxonomy" id="29856"/>
    <lineage>
        <taxon>Eukaryota</taxon>
        <taxon>Fungi</taxon>
        <taxon>Dikarya</taxon>
        <taxon>Ascomycota</taxon>
        <taxon>Pezizomycotina</taxon>
        <taxon>Sordariomycetes</taxon>
        <taxon>Hypocreomycetidae</taxon>
        <taxon>Hypocreales</taxon>
        <taxon>Bionectriaceae</taxon>
        <taxon>Clonostachys</taxon>
    </lineage>
</organism>
<comment type="caution">
    <text evidence="1">The sequence shown here is derived from an EMBL/GenBank/DDBJ whole genome shotgun (WGS) entry which is preliminary data.</text>
</comment>
<proteinExistence type="predicted"/>
<evidence type="ECO:0000313" key="2">
    <source>
        <dbReference type="Proteomes" id="UP000766486"/>
    </source>
</evidence>